<keyword evidence="2" id="KW-1185">Reference proteome</keyword>
<organism evidence="1 2">
    <name type="scientific">Niallia taxi</name>
    <dbReference type="NCBI Taxonomy" id="2499688"/>
    <lineage>
        <taxon>Bacteria</taxon>
        <taxon>Bacillati</taxon>
        <taxon>Bacillota</taxon>
        <taxon>Bacilli</taxon>
        <taxon>Bacillales</taxon>
        <taxon>Bacillaceae</taxon>
        <taxon>Niallia</taxon>
    </lineage>
</organism>
<name>A0A3S2UYP4_9BACI</name>
<evidence type="ECO:0000313" key="1">
    <source>
        <dbReference type="EMBL" id="RVT67265.1"/>
    </source>
</evidence>
<dbReference type="Proteomes" id="UP000288024">
    <property type="component" value="Unassembled WGS sequence"/>
</dbReference>
<sequence length="66" mass="7900">MGAEMYKQKWSKAKKQHKNNLLIKILGLIDKRVGKRTLARIRDTMQMESELIQYFYRLRCEAEGIK</sequence>
<dbReference type="AlphaFoldDB" id="A0A3S2UYP4"/>
<dbReference type="RefSeq" id="WP_127735033.1">
    <property type="nucleotide sequence ID" value="NZ_RZTZ01000001.1"/>
</dbReference>
<accession>A0A3S2UYP4</accession>
<dbReference type="InterPro" id="IPR057955">
    <property type="entry name" value="SF0329-like"/>
</dbReference>
<reference evidence="1 2" key="1">
    <citation type="submission" date="2019-01" db="EMBL/GenBank/DDBJ databases">
        <title>Bacillus sp. M5HDSG1-1, whole genome shotgun sequence.</title>
        <authorList>
            <person name="Tuo L."/>
        </authorList>
    </citation>
    <scope>NUCLEOTIDE SEQUENCE [LARGE SCALE GENOMIC DNA]</scope>
    <source>
        <strain evidence="1 2">M5HDSG1-1</strain>
    </source>
</reference>
<protein>
    <submittedName>
        <fullName evidence="1">Uncharacterized protein</fullName>
    </submittedName>
</protein>
<dbReference type="Pfam" id="PF25753">
    <property type="entry name" value="SF0329"/>
    <property type="match status" value="1"/>
</dbReference>
<gene>
    <name evidence="1" type="ORF">EM808_01940</name>
</gene>
<proteinExistence type="predicted"/>
<dbReference type="EMBL" id="RZTZ01000001">
    <property type="protein sequence ID" value="RVT67265.1"/>
    <property type="molecule type" value="Genomic_DNA"/>
</dbReference>
<comment type="caution">
    <text evidence="1">The sequence shown here is derived from an EMBL/GenBank/DDBJ whole genome shotgun (WGS) entry which is preliminary data.</text>
</comment>
<evidence type="ECO:0000313" key="2">
    <source>
        <dbReference type="Proteomes" id="UP000288024"/>
    </source>
</evidence>